<feature type="signal peptide" evidence="1">
    <location>
        <begin position="1"/>
        <end position="23"/>
    </location>
</feature>
<proteinExistence type="predicted"/>
<organism evidence="2 3">
    <name type="scientific">Malacoplasma penetrans (strain HF-2)</name>
    <name type="common">Mycoplasma penetrans</name>
    <dbReference type="NCBI Taxonomy" id="272633"/>
    <lineage>
        <taxon>Bacteria</taxon>
        <taxon>Bacillati</taxon>
        <taxon>Mycoplasmatota</taxon>
        <taxon>Mycoplasmoidales</taxon>
        <taxon>Mycoplasmoidaceae</taxon>
        <taxon>Malacoplasma</taxon>
    </lineage>
</organism>
<feature type="chain" id="PRO_5004305833" evidence="1">
    <location>
        <begin position="24"/>
        <end position="892"/>
    </location>
</feature>
<keyword evidence="1" id="KW-0732">Signal</keyword>
<protein>
    <submittedName>
        <fullName evidence="2">Uncharacterized protein</fullName>
    </submittedName>
</protein>
<dbReference type="InParanoid" id="Q8EV42"/>
<dbReference type="AlphaFoldDB" id="Q8EV42"/>
<evidence type="ECO:0000313" key="3">
    <source>
        <dbReference type="Proteomes" id="UP000002522"/>
    </source>
</evidence>
<evidence type="ECO:0000313" key="2">
    <source>
        <dbReference type="EMBL" id="BAC44519.1"/>
    </source>
</evidence>
<dbReference type="KEGG" id="mpe:MYPE7250"/>
<keyword evidence="3" id="KW-1185">Reference proteome</keyword>
<evidence type="ECO:0000256" key="1">
    <source>
        <dbReference type="SAM" id="SignalP"/>
    </source>
</evidence>
<gene>
    <name evidence="2" type="ordered locus">MYPE7250</name>
</gene>
<name>Q8EV42_MALP2</name>
<reference evidence="2 3" key="1">
    <citation type="journal article" date="2002" name="Nucleic Acids Res.">
        <title>The complete genomic sequence of Mycoplasma penetrans, an intracellular bacterial pathogen in humans.</title>
        <authorList>
            <person name="Sasaki Y."/>
            <person name="Ishikawa J."/>
            <person name="Yamashita A."/>
            <person name="Oshima K."/>
            <person name="Kenri T."/>
            <person name="Furuya K."/>
            <person name="Yoshino C."/>
            <person name="Horino A."/>
            <person name="Shiba T."/>
            <person name="Sasaki T."/>
            <person name="Hattori M."/>
        </authorList>
    </citation>
    <scope>NUCLEOTIDE SEQUENCE [LARGE SCALE GENOMIC DNA]</scope>
    <source>
        <strain evidence="2 3">HF-2</strain>
    </source>
</reference>
<dbReference type="STRING" id="272633.gene:10731848"/>
<accession>Q8EV42</accession>
<dbReference type="HOGENOM" id="CLU_323859_0_0_14"/>
<dbReference type="EMBL" id="BA000026">
    <property type="protein sequence ID" value="BAC44519.1"/>
    <property type="molecule type" value="Genomic_DNA"/>
</dbReference>
<sequence length="892" mass="102201">MKLKNKKLILLPIALVPAAVALAAIPTSLVSTKNSSSGEVKNSPLTETTNKGIYFDNAYYSSLDEATNSVLLKNQNINEKFLIGDLADSIQDTSTKILNTEKLKTYDVSKLSKAYKTANGSYTDNYDDAKNSFVNNGLISEAYDDLNGNIFYSESEARESLRKQTVGIPTPYYLVTDENGYDVKLNPLNKDDINRFKKIAIRSLKGQKSNNNFKMELYVKDDNGNLVKYNDKNSNVFRSKEEFLNKKKQIDDSLREAFNEEFKNILSKIKINFNVGFKHFPEKNWRWDWTFIENYRPGKTININKTKDNKDLTLLDLLQSREGQANTIYTFLDPNVLSRSGRHSVRRSPLGYEFASEYFDINVYGSKFDIWNIGNNTIDRAPGIDFELLKKGNTGLYMGYDIGSTRFDISLTTGLNLRNEVEKYLSDNNNLSTLKQKFESKLKEKDGGEIDQKLLDKIELKDLNQIFTDFIKTKKNQWDASYKTFNADYTYTADRNANNVAVELQKQKQQLNNFKSSLDFSSDSINSYDVLIHKLYGVQETSDSNFKYDKEKVELIISYNDSPVFSLKDQVELKENGITNLKDLFDENLDNLVNKLDNEDIAVEAWQNISSKVVKKQVDGKQVLEYTNKNNNSNNLIFSSLNKKNGGITYITKDDVLNLYSLFNTTRDQFKRNLETQSNLTKISENAKLSSSYGIALGLYSYAKRLEEIGINEIRLNPSKYKDLISNFNDDVLVLAKSSNNWNTMYYAEYLGGKNSINSALSKNYVSIYETYKEKSNALNQNNYLRPAKIILIYDLNGKIVNIDTIVTDNSNYADGSYDDRQTVINNALNTIIVNQGKDLVFYSDKSNKILIKNEVNQVYELSIDNRTYYFLTFDDAKNYLKNHIKNFAVYS</sequence>
<dbReference type="Proteomes" id="UP000002522">
    <property type="component" value="Chromosome"/>
</dbReference>
<dbReference type="RefSeq" id="WP_011077548.1">
    <property type="nucleotide sequence ID" value="NC_004432.1"/>
</dbReference>